<dbReference type="Gene3D" id="3.10.450.50">
    <property type="match status" value="1"/>
</dbReference>
<organism evidence="1 2">
    <name type="scientific">Trichoderma parareesei</name>
    <name type="common">Filamentous fungus</name>
    <dbReference type="NCBI Taxonomy" id="858221"/>
    <lineage>
        <taxon>Eukaryota</taxon>
        <taxon>Fungi</taxon>
        <taxon>Dikarya</taxon>
        <taxon>Ascomycota</taxon>
        <taxon>Pezizomycotina</taxon>
        <taxon>Sordariomycetes</taxon>
        <taxon>Hypocreomycetidae</taxon>
        <taxon>Hypocreales</taxon>
        <taxon>Hypocreaceae</taxon>
        <taxon>Trichoderma</taxon>
    </lineage>
</organism>
<accession>A0A2H2ZQ57</accession>
<proteinExistence type="predicted"/>
<evidence type="ECO:0000313" key="2">
    <source>
        <dbReference type="Proteomes" id="UP000219286"/>
    </source>
</evidence>
<evidence type="ECO:0008006" key="3">
    <source>
        <dbReference type="Google" id="ProtNLM"/>
    </source>
</evidence>
<dbReference type="Proteomes" id="UP000219286">
    <property type="component" value="Unassembled WGS sequence"/>
</dbReference>
<dbReference type="SUPFAM" id="SSF54427">
    <property type="entry name" value="NTF2-like"/>
    <property type="match status" value="1"/>
</dbReference>
<dbReference type="EMBL" id="LFMI01000206">
    <property type="protein sequence ID" value="OTA01474.1"/>
    <property type="molecule type" value="Genomic_DNA"/>
</dbReference>
<name>A0A2H2ZQ57_TRIPA</name>
<keyword evidence="2" id="KW-1185">Reference proteome</keyword>
<dbReference type="OrthoDB" id="4879705at2759"/>
<comment type="caution">
    <text evidence="1">The sequence shown here is derived from an EMBL/GenBank/DDBJ whole genome shotgun (WGS) entry which is preliminary data.</text>
</comment>
<dbReference type="AlphaFoldDB" id="A0A2H2ZQ57"/>
<gene>
    <name evidence="1" type="ORF">A9Z42_0018360</name>
</gene>
<protein>
    <recommendedName>
        <fullName evidence="3">SnoaL-like domain-containing protein</fullName>
    </recommendedName>
</protein>
<evidence type="ECO:0000313" key="1">
    <source>
        <dbReference type="EMBL" id="OTA01474.1"/>
    </source>
</evidence>
<sequence>MSKSSPFTNKDSFAAAISTAFNCPDSDVETSLLNLYTRDSIIIVNQNRMSWEKFVPYIEAIRARTMSVDVECHHFIRDGNMFAERHTARGTGKDGTTTEVEAFTMGELNEEGKAIWLEEIAILGSDAEKTGEHE</sequence>
<dbReference type="InterPro" id="IPR032710">
    <property type="entry name" value="NTF2-like_dom_sf"/>
</dbReference>
<reference evidence="1 2" key="1">
    <citation type="journal article" date="2015" name="Genome Announc.">
        <title>Genome sequence and annotation of Trichoderma parareesei, the ancestor of the cellulase producer Trichoderma reesei.</title>
        <authorList>
            <person name="Yang D."/>
            <person name="Pomraning K."/>
            <person name="Kopchinskiy A."/>
            <person name="Karimi Aghcheh R."/>
            <person name="Atanasova L."/>
            <person name="Chenthamara K."/>
            <person name="Baker S.E."/>
            <person name="Zhang R."/>
            <person name="Shen Q."/>
            <person name="Freitag M."/>
            <person name="Kubicek C.P."/>
            <person name="Druzhinina I.S."/>
        </authorList>
    </citation>
    <scope>NUCLEOTIDE SEQUENCE [LARGE SCALE GENOMIC DNA]</scope>
    <source>
        <strain evidence="1 2">CBS 125925</strain>
    </source>
</reference>